<dbReference type="InterPro" id="IPR001304">
    <property type="entry name" value="C-type_lectin-like"/>
</dbReference>
<evidence type="ECO:0000256" key="1">
    <source>
        <dbReference type="ARBA" id="ARBA00004613"/>
    </source>
</evidence>
<protein>
    <recommendedName>
        <fullName evidence="6">C-type lectin domain-containing protein</fullName>
    </recommendedName>
</protein>
<dbReference type="EMBL" id="BLKM01000971">
    <property type="protein sequence ID" value="GFG39686.1"/>
    <property type="molecule type" value="Genomic_DNA"/>
</dbReference>
<dbReference type="GO" id="GO:0005615">
    <property type="term" value="C:extracellular space"/>
    <property type="evidence" value="ECO:0007669"/>
    <property type="project" value="TreeGrafter"/>
</dbReference>
<dbReference type="SUPFAM" id="SSF56436">
    <property type="entry name" value="C-type lectin-like"/>
    <property type="match status" value="1"/>
</dbReference>
<keyword evidence="2" id="KW-0964">Secreted</keyword>
<reference evidence="8" key="1">
    <citation type="submission" date="2020-01" db="EMBL/GenBank/DDBJ databases">
        <title>Draft genome sequence of the Termite Coptotermes fromosanus.</title>
        <authorList>
            <person name="Itakura S."/>
            <person name="Yosikawa Y."/>
            <person name="Umezawa K."/>
        </authorList>
    </citation>
    <scope>NUCLEOTIDE SEQUENCE [LARGE SCALE GENOMIC DNA]</scope>
</reference>
<comment type="subcellular location">
    <subcellularLocation>
        <location evidence="1">Secreted</location>
    </subcellularLocation>
</comment>
<proteinExistence type="predicted"/>
<organism evidence="7 8">
    <name type="scientific">Coptotermes formosanus</name>
    <name type="common">Formosan subterranean termite</name>
    <dbReference type="NCBI Taxonomy" id="36987"/>
    <lineage>
        <taxon>Eukaryota</taxon>
        <taxon>Metazoa</taxon>
        <taxon>Ecdysozoa</taxon>
        <taxon>Arthropoda</taxon>
        <taxon>Hexapoda</taxon>
        <taxon>Insecta</taxon>
        <taxon>Pterygota</taxon>
        <taxon>Neoptera</taxon>
        <taxon>Polyneoptera</taxon>
        <taxon>Dictyoptera</taxon>
        <taxon>Blattodea</taxon>
        <taxon>Blattoidea</taxon>
        <taxon>Termitoidae</taxon>
        <taxon>Rhinotermitidae</taxon>
        <taxon>Coptotermes</taxon>
    </lineage>
</organism>
<dbReference type="InParanoid" id="A0A6L2Q4L2"/>
<dbReference type="GO" id="GO:0030246">
    <property type="term" value="F:carbohydrate binding"/>
    <property type="evidence" value="ECO:0007669"/>
    <property type="project" value="UniProtKB-KW"/>
</dbReference>
<comment type="caution">
    <text evidence="7">The sequence shown here is derived from an EMBL/GenBank/DDBJ whole genome shotgun (WGS) entry which is preliminary data.</text>
</comment>
<dbReference type="GO" id="GO:0008083">
    <property type="term" value="F:growth factor activity"/>
    <property type="evidence" value="ECO:0007669"/>
    <property type="project" value="TreeGrafter"/>
</dbReference>
<evidence type="ECO:0000313" key="7">
    <source>
        <dbReference type="EMBL" id="GFG39686.1"/>
    </source>
</evidence>
<dbReference type="Proteomes" id="UP000502823">
    <property type="component" value="Unassembled WGS sequence"/>
</dbReference>
<dbReference type="InterPro" id="IPR016187">
    <property type="entry name" value="CTDL_fold"/>
</dbReference>
<keyword evidence="3" id="KW-0732">Signal</keyword>
<gene>
    <name evidence="7" type="ORF">Cfor_05233</name>
</gene>
<evidence type="ECO:0000256" key="5">
    <source>
        <dbReference type="SAM" id="MobiDB-lite"/>
    </source>
</evidence>
<dbReference type="PROSITE" id="PS50041">
    <property type="entry name" value="C_TYPE_LECTIN_2"/>
    <property type="match status" value="1"/>
</dbReference>
<accession>A0A6L2Q4L2</accession>
<dbReference type="SMART" id="SM00034">
    <property type="entry name" value="CLECT"/>
    <property type="match status" value="1"/>
</dbReference>
<keyword evidence="8" id="KW-1185">Reference proteome</keyword>
<name>A0A6L2Q4L2_COPFO</name>
<dbReference type="PANTHER" id="PTHR22799">
    <property type="entry name" value="TETRANECTIN-RELATED"/>
    <property type="match status" value="1"/>
</dbReference>
<feature type="region of interest" description="Disordered" evidence="5">
    <location>
        <begin position="276"/>
        <end position="328"/>
    </location>
</feature>
<feature type="domain" description="C-type lectin" evidence="6">
    <location>
        <begin position="85"/>
        <end position="202"/>
    </location>
</feature>
<sequence>MKVVVRASLPTPDRCALFALQKRGLAFNFSPPGLLQSRHTCVVCECPEFENLASLKKDLRYDYYSLYGNPLPSINHTCVPKVGVFLLHPDRLNFSEALNSCRTSNSELAHVISEVRTTALSELVKKLGDSRGPKRAYVSLEDRKVEGRFITTLGEPLNCFEYVAWAPSEPRNRLPDEDCVVLDRNQQWGVTRCSAKMPYVCELWPGGDQAADTATRLTQCTALQNTDEIKSCFEEETRAIKTNKFQRCWKGIHGKYKNTLPLLFQWNVIPANWTQHETPSQNETGHNLPSTNETQHVTSPPNTTEQATTPKSIAKNATQQHSATGQKT</sequence>
<dbReference type="InterPro" id="IPR051663">
    <property type="entry name" value="CLec_Tetranectin-domain"/>
</dbReference>
<dbReference type="PANTHER" id="PTHR22799:SF1">
    <property type="entry name" value="C-TYPE LECTIN DOMAIN FAMILY 11 MEMBER A"/>
    <property type="match status" value="1"/>
</dbReference>
<evidence type="ECO:0000259" key="6">
    <source>
        <dbReference type="PROSITE" id="PS50041"/>
    </source>
</evidence>
<evidence type="ECO:0000256" key="3">
    <source>
        <dbReference type="ARBA" id="ARBA00022729"/>
    </source>
</evidence>
<dbReference type="Gene3D" id="3.10.100.10">
    <property type="entry name" value="Mannose-Binding Protein A, subunit A"/>
    <property type="match status" value="1"/>
</dbReference>
<evidence type="ECO:0000256" key="4">
    <source>
        <dbReference type="ARBA" id="ARBA00022734"/>
    </source>
</evidence>
<dbReference type="InterPro" id="IPR016186">
    <property type="entry name" value="C-type_lectin-like/link_sf"/>
</dbReference>
<evidence type="ECO:0000313" key="8">
    <source>
        <dbReference type="Proteomes" id="UP000502823"/>
    </source>
</evidence>
<evidence type="ECO:0000256" key="2">
    <source>
        <dbReference type="ARBA" id="ARBA00022525"/>
    </source>
</evidence>
<dbReference type="Pfam" id="PF00059">
    <property type="entry name" value="Lectin_C"/>
    <property type="match status" value="1"/>
</dbReference>
<keyword evidence="4" id="KW-0430">Lectin</keyword>
<dbReference type="OrthoDB" id="8066719at2759"/>
<dbReference type="AlphaFoldDB" id="A0A6L2Q4L2"/>